<dbReference type="AlphaFoldDB" id="A0A7J7LCC9"/>
<dbReference type="CDD" id="cd06081">
    <property type="entry name" value="KOW_Spt5_1"/>
    <property type="match status" value="1"/>
</dbReference>
<dbReference type="GO" id="GO:0032784">
    <property type="term" value="P:regulation of DNA-templated transcription elongation"/>
    <property type="evidence" value="ECO:0007669"/>
    <property type="project" value="InterPro"/>
</dbReference>
<dbReference type="Proteomes" id="UP000541444">
    <property type="component" value="Unassembled WGS sequence"/>
</dbReference>
<dbReference type="CDD" id="cd09888">
    <property type="entry name" value="NGN_Euk"/>
    <property type="match status" value="1"/>
</dbReference>
<dbReference type="GO" id="GO:0006357">
    <property type="term" value="P:regulation of transcription by RNA polymerase II"/>
    <property type="evidence" value="ECO:0007669"/>
    <property type="project" value="InterPro"/>
</dbReference>
<evidence type="ECO:0000259" key="2">
    <source>
        <dbReference type="Pfam" id="PF23042"/>
    </source>
</evidence>
<sequence>VGSERYTSFCLIQKFADLQSIGTTLQIISVFSLERTKGYIYIEAYKECDVTEACKGLCTVFASQMRPVQQNEVSPLFFIRNKLREVSMGMWGRVKCGKYKGDLAKVVEVDNLRGKAMIKLVPRIDLLALAKKMDGKMTLKQNYVPAPRLIFPRDLK</sequence>
<dbReference type="Pfam" id="PF23042">
    <property type="entry name" value="KOW1_SPT5"/>
    <property type="match status" value="1"/>
</dbReference>
<feature type="domain" description="NGN" evidence="1">
    <location>
        <begin position="2"/>
        <end position="76"/>
    </location>
</feature>
<dbReference type="InterPro" id="IPR039659">
    <property type="entry name" value="SPT5"/>
</dbReference>
<dbReference type="EMBL" id="JACGCM010002394">
    <property type="protein sequence ID" value="KAF6140265.1"/>
    <property type="molecule type" value="Genomic_DNA"/>
</dbReference>
<dbReference type="Gene3D" id="3.30.70.940">
    <property type="entry name" value="NusG, N-terminal domain"/>
    <property type="match status" value="1"/>
</dbReference>
<protein>
    <submittedName>
        <fullName evidence="3">Uncharacterized protein</fullName>
    </submittedName>
</protein>
<dbReference type="InterPro" id="IPR005100">
    <property type="entry name" value="NGN-domain"/>
</dbReference>
<dbReference type="PANTHER" id="PTHR11125">
    <property type="entry name" value="SUPPRESSOR OF TY 5"/>
    <property type="match status" value="1"/>
</dbReference>
<feature type="non-terminal residue" evidence="3">
    <location>
        <position position="1"/>
    </location>
</feature>
<organism evidence="3 4">
    <name type="scientific">Kingdonia uniflora</name>
    <dbReference type="NCBI Taxonomy" id="39325"/>
    <lineage>
        <taxon>Eukaryota</taxon>
        <taxon>Viridiplantae</taxon>
        <taxon>Streptophyta</taxon>
        <taxon>Embryophyta</taxon>
        <taxon>Tracheophyta</taxon>
        <taxon>Spermatophyta</taxon>
        <taxon>Magnoliopsida</taxon>
        <taxon>Ranunculales</taxon>
        <taxon>Circaeasteraceae</taxon>
        <taxon>Kingdonia</taxon>
    </lineage>
</organism>
<accession>A0A7J7LCC9</accession>
<reference evidence="3 4" key="1">
    <citation type="journal article" date="2020" name="IScience">
        <title>Genome Sequencing of the Endangered Kingdonia uniflora (Circaeasteraceae, Ranunculales) Reveals Potential Mechanisms of Evolutionary Specialization.</title>
        <authorList>
            <person name="Sun Y."/>
            <person name="Deng T."/>
            <person name="Zhang A."/>
            <person name="Moore M.J."/>
            <person name="Landis J.B."/>
            <person name="Lin N."/>
            <person name="Zhang H."/>
            <person name="Zhang X."/>
            <person name="Huang J."/>
            <person name="Zhang X."/>
            <person name="Sun H."/>
            <person name="Wang H."/>
        </authorList>
    </citation>
    <scope>NUCLEOTIDE SEQUENCE [LARGE SCALE GENOMIC DNA]</scope>
    <source>
        <strain evidence="3">TB1705</strain>
        <tissue evidence="3">Leaf</tissue>
    </source>
</reference>
<dbReference type="GO" id="GO:0032044">
    <property type="term" value="C:DSIF complex"/>
    <property type="evidence" value="ECO:0007669"/>
    <property type="project" value="TreeGrafter"/>
</dbReference>
<name>A0A7J7LCC9_9MAGN</name>
<gene>
    <name evidence="3" type="ORF">GIB67_000313</name>
</gene>
<dbReference type="InterPro" id="IPR036735">
    <property type="entry name" value="NGN_dom_sf"/>
</dbReference>
<feature type="domain" description="Spt5 KOW" evidence="2">
    <location>
        <begin position="86"/>
        <end position="150"/>
    </location>
</feature>
<dbReference type="OrthoDB" id="28901at2759"/>
<evidence type="ECO:0000259" key="1">
    <source>
        <dbReference type="Pfam" id="PF03439"/>
    </source>
</evidence>
<evidence type="ECO:0000313" key="3">
    <source>
        <dbReference type="EMBL" id="KAF6140265.1"/>
    </source>
</evidence>
<dbReference type="PANTHER" id="PTHR11125:SF8">
    <property type="entry name" value="PROTEIN RNA-DIRECTED DNA METHYLATION 3"/>
    <property type="match status" value="1"/>
</dbReference>
<comment type="caution">
    <text evidence="3">The sequence shown here is derived from an EMBL/GenBank/DDBJ whole genome shotgun (WGS) entry which is preliminary data.</text>
</comment>
<dbReference type="InterPro" id="IPR039385">
    <property type="entry name" value="NGN_Euk"/>
</dbReference>
<keyword evidence="4" id="KW-1185">Reference proteome</keyword>
<proteinExistence type="predicted"/>
<dbReference type="GO" id="GO:0006368">
    <property type="term" value="P:transcription elongation by RNA polymerase II"/>
    <property type="evidence" value="ECO:0007669"/>
    <property type="project" value="TreeGrafter"/>
</dbReference>
<dbReference type="GO" id="GO:0003729">
    <property type="term" value="F:mRNA binding"/>
    <property type="evidence" value="ECO:0007669"/>
    <property type="project" value="TreeGrafter"/>
</dbReference>
<dbReference type="InterPro" id="IPR041973">
    <property type="entry name" value="KOW_Spt5_1"/>
</dbReference>
<dbReference type="Pfam" id="PF03439">
    <property type="entry name" value="Spt5-NGN"/>
    <property type="match status" value="1"/>
</dbReference>
<evidence type="ECO:0000313" key="4">
    <source>
        <dbReference type="Proteomes" id="UP000541444"/>
    </source>
</evidence>